<dbReference type="InterPro" id="IPR036322">
    <property type="entry name" value="WD40_repeat_dom_sf"/>
</dbReference>
<feature type="compositionally biased region" description="Polar residues" evidence="4">
    <location>
        <begin position="109"/>
        <end position="123"/>
    </location>
</feature>
<dbReference type="SUPFAM" id="SSF50978">
    <property type="entry name" value="WD40 repeat-like"/>
    <property type="match status" value="1"/>
</dbReference>
<accession>A0A1J8RGH6</accession>
<feature type="compositionally biased region" description="Basic residues" evidence="4">
    <location>
        <begin position="24"/>
        <end position="33"/>
    </location>
</feature>
<evidence type="ECO:0000256" key="2">
    <source>
        <dbReference type="ARBA" id="ARBA00022737"/>
    </source>
</evidence>
<keyword evidence="2" id="KW-0677">Repeat</keyword>
<dbReference type="InterPro" id="IPR001680">
    <property type="entry name" value="WD40_rpt"/>
</dbReference>
<keyword evidence="1 3" id="KW-0853">WD repeat</keyword>
<dbReference type="AlphaFoldDB" id="A0A1J8RGH6"/>
<dbReference type="SMART" id="SM00320">
    <property type="entry name" value="WD40"/>
    <property type="match status" value="3"/>
</dbReference>
<feature type="repeat" description="WD" evidence="3">
    <location>
        <begin position="545"/>
        <end position="587"/>
    </location>
</feature>
<dbReference type="Proteomes" id="UP000183567">
    <property type="component" value="Unassembled WGS sequence"/>
</dbReference>
<feature type="compositionally biased region" description="Polar residues" evidence="4">
    <location>
        <begin position="72"/>
        <end position="81"/>
    </location>
</feature>
<feature type="region of interest" description="Disordered" evidence="4">
    <location>
        <begin position="1"/>
        <end position="197"/>
    </location>
</feature>
<dbReference type="OrthoDB" id="1897642at2759"/>
<evidence type="ECO:0000256" key="4">
    <source>
        <dbReference type="SAM" id="MobiDB-lite"/>
    </source>
</evidence>
<dbReference type="Gene3D" id="2.130.10.10">
    <property type="entry name" value="YVTN repeat-like/Quinoprotein amine dehydrogenase"/>
    <property type="match status" value="1"/>
</dbReference>
<feature type="compositionally biased region" description="Polar residues" evidence="4">
    <location>
        <begin position="370"/>
        <end position="380"/>
    </location>
</feature>
<evidence type="ECO:0000313" key="5">
    <source>
        <dbReference type="EMBL" id="OJA20906.1"/>
    </source>
</evidence>
<dbReference type="PROSITE" id="PS00678">
    <property type="entry name" value="WD_REPEATS_1"/>
    <property type="match status" value="1"/>
</dbReference>
<evidence type="ECO:0000256" key="3">
    <source>
        <dbReference type="PROSITE-ProRule" id="PRU00221"/>
    </source>
</evidence>
<proteinExistence type="predicted"/>
<dbReference type="EMBL" id="LVVM01000339">
    <property type="protein sequence ID" value="OJA20906.1"/>
    <property type="molecule type" value="Genomic_DNA"/>
</dbReference>
<feature type="repeat" description="WD" evidence="3">
    <location>
        <begin position="671"/>
        <end position="694"/>
    </location>
</feature>
<feature type="compositionally biased region" description="Polar residues" evidence="4">
    <location>
        <begin position="172"/>
        <end position="188"/>
    </location>
</feature>
<dbReference type="InterPro" id="IPR019775">
    <property type="entry name" value="WD40_repeat_CS"/>
</dbReference>
<dbReference type="STRING" id="180088.A0A1J8RGH6"/>
<dbReference type="GO" id="GO:0005634">
    <property type="term" value="C:nucleus"/>
    <property type="evidence" value="ECO:0007669"/>
    <property type="project" value="TreeGrafter"/>
</dbReference>
<dbReference type="PANTHER" id="PTHR22847:SF735">
    <property type="entry name" value="AFR153WP"/>
    <property type="match status" value="1"/>
</dbReference>
<reference evidence="5 6" key="1">
    <citation type="submission" date="2016-03" db="EMBL/GenBank/DDBJ databases">
        <title>Comparative genomics of the ectomycorrhizal sister species Rhizopogon vinicolor and Rhizopogon vesiculosus (Basidiomycota: Boletales) reveals a divergence of the mating type B locus.</title>
        <authorList>
            <person name="Mujic A.B."/>
            <person name="Kuo A."/>
            <person name="Tritt A."/>
            <person name="Lipzen A."/>
            <person name="Chen C."/>
            <person name="Johnson J."/>
            <person name="Sharma A."/>
            <person name="Barry K."/>
            <person name="Grigoriev I.V."/>
            <person name="Spatafora J.W."/>
        </authorList>
    </citation>
    <scope>NUCLEOTIDE SEQUENCE [LARGE SCALE GENOMIC DNA]</scope>
    <source>
        <strain evidence="5 6">AM-OR11-056</strain>
    </source>
</reference>
<gene>
    <name evidence="5" type="ORF">AZE42_00871</name>
</gene>
<dbReference type="InterPro" id="IPR015943">
    <property type="entry name" value="WD40/YVTN_repeat-like_dom_sf"/>
</dbReference>
<feature type="region of interest" description="Disordered" evidence="4">
    <location>
        <begin position="333"/>
        <end position="390"/>
    </location>
</feature>
<sequence length="754" mass="83615">MEDRQPNEVRLDRKGKSTIPAVKVVRRGGHHPFRSFDSGRGGAPRGRPPNRPFNQRNFGHHPITPHFRNHPNRISSASNAPGRSFDHVKLEPPVNIGQSDQRPFKRTKLGSQQSFPGDSQSSERCFPKQGLPHTNISLDLPSQCPQGSSSNHEVRPKTAQKEHAVFRKPNKAVQSEFSSYRTPTIRNQSQRDKGANATQALGMKGCRTYGGVSTEVIPTEHAVSGSSIARMPQPKTPSASSSSQVALDFYQTGGAWSQTQNFTMPGNRRTIPSRAVPPPEEIIDLTVDPPDAPVNIPLAMQPRFFRSGVLKIKPTSSKIPSAMDITYAAEPSVLRDNNDSDDDVSSREIISGESENTSATKPGEDGIRTRASSQTPQNGPSEPISPIPALTLTPVSSRIPLDTHDKPRRVLSVDWNSSVVTVSMRGFVESLDTSCLEFRRNLRKPAAPAQEFVDDACVLHAGDTSVVILAHVREEKQISCLTFQSCEGTGLRVVDRPWNKTKKGGTSAVATMMQPLMFTSGGHDHAVHIWNFSEDLMSVTSTLLAIKHTSVIQSLLPIRDTSHKLISAGADCNVHLWDLSSERVVHTFKTSNSPYHAHKTETPFCTLLEVRMAFHSPILSFSDPVMQVGHRDLQFELRDHRMVPEHPAQRFGFYTTDLHGRFIKGDTWSHFFASGSRNGGVRLWDLRNVREQSEFVCWFHLSRRFCGFISNSPKVSCFNNDQVVQVLKTESNLWAFSKRGDVMTLNHTGDAARS</sequence>
<evidence type="ECO:0000256" key="1">
    <source>
        <dbReference type="ARBA" id="ARBA00022574"/>
    </source>
</evidence>
<dbReference type="PANTHER" id="PTHR22847">
    <property type="entry name" value="WD40 REPEAT PROTEIN"/>
    <property type="match status" value="1"/>
</dbReference>
<name>A0A1J8RGH6_9AGAM</name>
<protein>
    <submittedName>
        <fullName evidence="5">Uncharacterized protein</fullName>
    </submittedName>
</protein>
<dbReference type="PROSITE" id="PS50082">
    <property type="entry name" value="WD_REPEATS_2"/>
    <property type="match status" value="2"/>
</dbReference>
<organism evidence="5 6">
    <name type="scientific">Rhizopogon vesiculosus</name>
    <dbReference type="NCBI Taxonomy" id="180088"/>
    <lineage>
        <taxon>Eukaryota</taxon>
        <taxon>Fungi</taxon>
        <taxon>Dikarya</taxon>
        <taxon>Basidiomycota</taxon>
        <taxon>Agaricomycotina</taxon>
        <taxon>Agaricomycetes</taxon>
        <taxon>Agaricomycetidae</taxon>
        <taxon>Boletales</taxon>
        <taxon>Suillineae</taxon>
        <taxon>Rhizopogonaceae</taxon>
        <taxon>Rhizopogon</taxon>
    </lineage>
</organism>
<evidence type="ECO:0000313" key="6">
    <source>
        <dbReference type="Proteomes" id="UP000183567"/>
    </source>
</evidence>
<keyword evidence="6" id="KW-1185">Reference proteome</keyword>
<comment type="caution">
    <text evidence="5">The sequence shown here is derived from an EMBL/GenBank/DDBJ whole genome shotgun (WGS) entry which is preliminary data.</text>
</comment>
<feature type="compositionally biased region" description="Basic and acidic residues" evidence="4">
    <location>
        <begin position="1"/>
        <end position="15"/>
    </location>
</feature>
<feature type="compositionally biased region" description="Basic and acidic residues" evidence="4">
    <location>
        <begin position="152"/>
        <end position="165"/>
    </location>
</feature>